<protein>
    <submittedName>
        <fullName evidence="1">1802_t:CDS:1</fullName>
    </submittedName>
</protein>
<keyword evidence="2" id="KW-1185">Reference proteome</keyword>
<sequence length="88" mass="9949">LDSVSHWRVCLNSTTLCNIISNSISEILQNSALDLSNNQKDELIHKIQNHAAFNDISLRPNEPPLNITLKGFIPISLTQTIQQYEISY</sequence>
<dbReference type="EMBL" id="CAJVPS010044887">
    <property type="protein sequence ID" value="CAG8758355.1"/>
    <property type="molecule type" value="Genomic_DNA"/>
</dbReference>
<evidence type="ECO:0000313" key="1">
    <source>
        <dbReference type="EMBL" id="CAG8758355.1"/>
    </source>
</evidence>
<gene>
    <name evidence="1" type="ORF">ALEPTO_LOCUS13565</name>
</gene>
<reference evidence="1" key="1">
    <citation type="submission" date="2021-06" db="EMBL/GenBank/DDBJ databases">
        <authorList>
            <person name="Kallberg Y."/>
            <person name="Tangrot J."/>
            <person name="Rosling A."/>
        </authorList>
    </citation>
    <scope>NUCLEOTIDE SEQUENCE</scope>
    <source>
        <strain evidence="1">FL130A</strain>
    </source>
</reference>
<dbReference type="Proteomes" id="UP000789508">
    <property type="component" value="Unassembled WGS sequence"/>
</dbReference>
<name>A0A9N9J0P0_9GLOM</name>
<accession>A0A9N9J0P0</accession>
<comment type="caution">
    <text evidence="1">The sequence shown here is derived from an EMBL/GenBank/DDBJ whole genome shotgun (WGS) entry which is preliminary data.</text>
</comment>
<organism evidence="1 2">
    <name type="scientific">Ambispora leptoticha</name>
    <dbReference type="NCBI Taxonomy" id="144679"/>
    <lineage>
        <taxon>Eukaryota</taxon>
        <taxon>Fungi</taxon>
        <taxon>Fungi incertae sedis</taxon>
        <taxon>Mucoromycota</taxon>
        <taxon>Glomeromycotina</taxon>
        <taxon>Glomeromycetes</taxon>
        <taxon>Archaeosporales</taxon>
        <taxon>Ambisporaceae</taxon>
        <taxon>Ambispora</taxon>
    </lineage>
</organism>
<dbReference type="AlphaFoldDB" id="A0A9N9J0P0"/>
<feature type="non-terminal residue" evidence="1">
    <location>
        <position position="1"/>
    </location>
</feature>
<proteinExistence type="predicted"/>
<evidence type="ECO:0000313" key="2">
    <source>
        <dbReference type="Proteomes" id="UP000789508"/>
    </source>
</evidence>